<feature type="compositionally biased region" description="Low complexity" evidence="1">
    <location>
        <begin position="370"/>
        <end position="387"/>
    </location>
</feature>
<evidence type="ECO:0000259" key="2">
    <source>
        <dbReference type="PROSITE" id="PS51724"/>
    </source>
</evidence>
<feature type="region of interest" description="Disordered" evidence="1">
    <location>
        <begin position="370"/>
        <end position="396"/>
    </location>
</feature>
<reference evidence="3 4" key="1">
    <citation type="submission" date="2019-04" db="EMBL/GenBank/DDBJ databases">
        <title>Mesorhizobium composti sp. nov., isolated from compost.</title>
        <authorList>
            <person name="Lin S.-Y."/>
            <person name="Hameed A."/>
            <person name="Hsieh Y.-T."/>
            <person name="Young C.-C."/>
        </authorList>
    </citation>
    <scope>NUCLEOTIDE SEQUENCE [LARGE SCALE GENOMIC DNA]</scope>
    <source>
        <strain evidence="3 4">CC-YTH430</strain>
    </source>
</reference>
<gene>
    <name evidence="3" type="ORF">E6C48_06830</name>
</gene>
<evidence type="ECO:0000256" key="1">
    <source>
        <dbReference type="SAM" id="MobiDB-lite"/>
    </source>
</evidence>
<feature type="domain" description="SPOR" evidence="2">
    <location>
        <begin position="889"/>
        <end position="972"/>
    </location>
</feature>
<dbReference type="Pfam" id="PF05036">
    <property type="entry name" value="SPOR"/>
    <property type="match status" value="1"/>
</dbReference>
<dbReference type="EMBL" id="SSNY01000003">
    <property type="protein sequence ID" value="THF58321.1"/>
    <property type="molecule type" value="Genomic_DNA"/>
</dbReference>
<evidence type="ECO:0000313" key="4">
    <source>
        <dbReference type="Proteomes" id="UP000306441"/>
    </source>
</evidence>
<dbReference type="SUPFAM" id="SSF110997">
    <property type="entry name" value="Sporulation related repeat"/>
    <property type="match status" value="1"/>
</dbReference>
<dbReference type="InterPro" id="IPR036680">
    <property type="entry name" value="SPOR-like_sf"/>
</dbReference>
<dbReference type="PROSITE" id="PS51724">
    <property type="entry name" value="SPOR"/>
    <property type="match status" value="1"/>
</dbReference>
<keyword evidence="4" id="KW-1185">Reference proteome</keyword>
<feature type="region of interest" description="Disordered" evidence="1">
    <location>
        <begin position="422"/>
        <end position="442"/>
    </location>
</feature>
<sequence length="972" mass="100754">MADRNQLKVADHHGIADDDPFAELTRIMGFDPREPVRPQTPVQAVPAEAADDAFGIDLEKELMGELAGFDDEPVAAPAAIEPQVDAQASQVEWDSAPTAAVEAAAGDGFDLDAAMDEHVAASLHEDFSVEDEIEQAAEYEAYVQPESEDATDEQALADENAFGDVTAEDFSAAPQNADTAGDDGYAVAAEAAPATGQGASDNDFAAYFDGAMADVDMDFAARPVESEAVAQPVHDDVVKLDDALGAVGEEYREAVDEPAFEHVAEQPAFEETAYEPEPVSAYEPEPVATYEPEPVAAAYVDDQPVADESSVQDIDFRGAFDEHFAADPVAEAPQPVAAEQSQPAPALHESTLEDELNALLNRMTARPAASEPAIAAVSEAATQAAEEPPVSHHEHDPEALDAALLADLQALDFDDIAADAHEQEAATAPAAESNWTWSRGTPLAQTPVAEPRAAAPEPASDWQGMAQQPYTYGVQTAAPVASVEPAAPAAAPRSEMPDVETVDVPERVVALADDLDLPELSFEQDEPESVAYDDLDAEFSGLIGTMAAPEPEPVAPRAAAYEDDPYVGGAHAQYEAPAYAAAAAVAASAGSKAAEFGPAGFAASRPRAGHDPLPVGELDYDPDLDEVNTVPDVAEGVGRPRNRVLLAAAVIGAVAIVGGIGAFALSPGSGGSDAPAIVKADNQPIKVKPENPGGTVIPNQDNKVYEAVNGVKAADPKQEKLVTDAQEPMDVTQSAGGQPESRVVDLSPDSDAGPAVPAPKSEDRIEQAAAPEADAGNKETALVTPRKVRTMVVKPDGSLVPREEQAPAKVAATEPADPAPQHVDTSGDQTGAVPAAAANEPAAAESAAPAQSSATPKVAPVAPQRPSDQPVDIVGEVKPDQVAALDQGAPAAGSWSMQIASQPTAESAQASYKDLARRYASVLDGHTASIVKAEIAGKGTFYRVRVPAQSRNDAIKLCESYKAAGGNCFVSK</sequence>
<name>A0ABY2Q9S1_9HYPH</name>
<dbReference type="RefSeq" id="WP_136355405.1">
    <property type="nucleotide sequence ID" value="NZ_SSNY01000003.1"/>
</dbReference>
<feature type="compositionally biased region" description="Low complexity" evidence="1">
    <location>
        <begin position="832"/>
        <end position="854"/>
    </location>
</feature>
<proteinExistence type="predicted"/>
<organism evidence="3 4">
    <name type="scientific">Ollibium composti</name>
    <dbReference type="NCBI Taxonomy" id="2675109"/>
    <lineage>
        <taxon>Bacteria</taxon>
        <taxon>Pseudomonadati</taxon>
        <taxon>Pseudomonadota</taxon>
        <taxon>Alphaproteobacteria</taxon>
        <taxon>Hyphomicrobiales</taxon>
        <taxon>Phyllobacteriaceae</taxon>
        <taxon>Ollibium</taxon>
    </lineage>
</organism>
<dbReference type="Proteomes" id="UP000306441">
    <property type="component" value="Unassembled WGS sequence"/>
</dbReference>
<feature type="region of interest" description="Disordered" evidence="1">
    <location>
        <begin position="716"/>
        <end position="869"/>
    </location>
</feature>
<dbReference type="InterPro" id="IPR007730">
    <property type="entry name" value="SPOR-like_dom"/>
</dbReference>
<protein>
    <submittedName>
        <fullName evidence="3">SPOR domain-containing protein</fullName>
    </submittedName>
</protein>
<dbReference type="Gene3D" id="3.30.70.1070">
    <property type="entry name" value="Sporulation related repeat"/>
    <property type="match status" value="1"/>
</dbReference>
<accession>A0ABY2Q9S1</accession>
<comment type="caution">
    <text evidence="3">The sequence shown here is derived from an EMBL/GenBank/DDBJ whole genome shotgun (WGS) entry which is preliminary data.</text>
</comment>
<evidence type="ECO:0000313" key="3">
    <source>
        <dbReference type="EMBL" id="THF58321.1"/>
    </source>
</evidence>